<organism evidence="2 3">
    <name type="scientific">Lentithecium fluviatile CBS 122367</name>
    <dbReference type="NCBI Taxonomy" id="1168545"/>
    <lineage>
        <taxon>Eukaryota</taxon>
        <taxon>Fungi</taxon>
        <taxon>Dikarya</taxon>
        <taxon>Ascomycota</taxon>
        <taxon>Pezizomycotina</taxon>
        <taxon>Dothideomycetes</taxon>
        <taxon>Pleosporomycetidae</taxon>
        <taxon>Pleosporales</taxon>
        <taxon>Massarineae</taxon>
        <taxon>Lentitheciaceae</taxon>
        <taxon>Lentithecium</taxon>
    </lineage>
</organism>
<evidence type="ECO:0000313" key="2">
    <source>
        <dbReference type="EMBL" id="KAF2684195.1"/>
    </source>
</evidence>
<dbReference type="EMBL" id="MU005582">
    <property type="protein sequence ID" value="KAF2684195.1"/>
    <property type="molecule type" value="Genomic_DNA"/>
</dbReference>
<evidence type="ECO:0000259" key="1">
    <source>
        <dbReference type="Pfam" id="PF06985"/>
    </source>
</evidence>
<dbReference type="PANTHER" id="PTHR33112">
    <property type="entry name" value="DOMAIN PROTEIN, PUTATIVE-RELATED"/>
    <property type="match status" value="1"/>
</dbReference>
<keyword evidence="3" id="KW-1185">Reference proteome</keyword>
<name>A0A6G1J1U0_9PLEO</name>
<accession>A0A6G1J1U0</accession>
<feature type="non-terminal residue" evidence="2">
    <location>
        <position position="214"/>
    </location>
</feature>
<feature type="domain" description="Heterokaryon incompatibility" evidence="1">
    <location>
        <begin position="19"/>
        <end position="136"/>
    </location>
</feature>
<dbReference type="InterPro" id="IPR010730">
    <property type="entry name" value="HET"/>
</dbReference>
<dbReference type="PANTHER" id="PTHR33112:SF15">
    <property type="entry name" value="HETEROKARYON INCOMPATIBILITY DOMAIN-CONTAINING PROTEIN"/>
    <property type="match status" value="1"/>
</dbReference>
<proteinExistence type="predicted"/>
<reference evidence="2" key="1">
    <citation type="journal article" date="2020" name="Stud. Mycol.">
        <title>101 Dothideomycetes genomes: a test case for predicting lifestyles and emergence of pathogens.</title>
        <authorList>
            <person name="Haridas S."/>
            <person name="Albert R."/>
            <person name="Binder M."/>
            <person name="Bloem J."/>
            <person name="Labutti K."/>
            <person name="Salamov A."/>
            <person name="Andreopoulos B."/>
            <person name="Baker S."/>
            <person name="Barry K."/>
            <person name="Bills G."/>
            <person name="Bluhm B."/>
            <person name="Cannon C."/>
            <person name="Castanera R."/>
            <person name="Culley D."/>
            <person name="Daum C."/>
            <person name="Ezra D."/>
            <person name="Gonzalez J."/>
            <person name="Henrissat B."/>
            <person name="Kuo A."/>
            <person name="Liang C."/>
            <person name="Lipzen A."/>
            <person name="Lutzoni F."/>
            <person name="Magnuson J."/>
            <person name="Mondo S."/>
            <person name="Nolan M."/>
            <person name="Ohm R."/>
            <person name="Pangilinan J."/>
            <person name="Park H.-J."/>
            <person name="Ramirez L."/>
            <person name="Alfaro M."/>
            <person name="Sun H."/>
            <person name="Tritt A."/>
            <person name="Yoshinaga Y."/>
            <person name="Zwiers L.-H."/>
            <person name="Turgeon B."/>
            <person name="Goodwin S."/>
            <person name="Spatafora J."/>
            <person name="Crous P."/>
            <person name="Grigoriev I."/>
        </authorList>
    </citation>
    <scope>NUCLEOTIDE SEQUENCE</scope>
    <source>
        <strain evidence="2">CBS 122367</strain>
    </source>
</reference>
<dbReference type="Pfam" id="PF06985">
    <property type="entry name" value="HET"/>
    <property type="match status" value="1"/>
</dbReference>
<sequence>GGSQLNMCLTTEVKSLMQGILVSDLPQTFRDSIKVCGWLNVRNIWIDSTCIIQDSAPDWEKESKQMHRIYADALLNIAASEAPNGNARLFTSRDPDLSSKSITKFNHPRGNIVLIPEPDVLAATVIDGPLAKRGWTSLYAVWDTSCMEYSRRLLTRQSDKEIVLSGIAEYFKSLLSEDYIIGLWKGDIILGLFWFTETSGDPQTLNDIAPSWSW</sequence>
<gene>
    <name evidence="2" type="ORF">K458DRAFT_277262</name>
</gene>
<feature type="non-terminal residue" evidence="2">
    <location>
        <position position="1"/>
    </location>
</feature>
<dbReference type="Proteomes" id="UP000799291">
    <property type="component" value="Unassembled WGS sequence"/>
</dbReference>
<dbReference type="OrthoDB" id="2958217at2759"/>
<evidence type="ECO:0000313" key="3">
    <source>
        <dbReference type="Proteomes" id="UP000799291"/>
    </source>
</evidence>
<dbReference type="AlphaFoldDB" id="A0A6G1J1U0"/>
<protein>
    <recommendedName>
        <fullName evidence="1">Heterokaryon incompatibility domain-containing protein</fullName>
    </recommendedName>
</protein>